<dbReference type="EMBL" id="WQLB01000010">
    <property type="protein sequence ID" value="MVN87012.1"/>
    <property type="molecule type" value="Genomic_DNA"/>
</dbReference>
<dbReference type="Proteomes" id="UP000483286">
    <property type="component" value="Unassembled WGS sequence"/>
</dbReference>
<accession>A0A7C9HRN6</accession>
<dbReference type="Gene3D" id="3.40.50.2300">
    <property type="match status" value="1"/>
</dbReference>
<dbReference type="SMART" id="SM00448">
    <property type="entry name" value="REC"/>
    <property type="match status" value="1"/>
</dbReference>
<evidence type="ECO:0000256" key="1">
    <source>
        <dbReference type="PROSITE-ProRule" id="PRU00169"/>
    </source>
</evidence>
<dbReference type="SUPFAM" id="SSF52172">
    <property type="entry name" value="CheY-like"/>
    <property type="match status" value="1"/>
</dbReference>
<feature type="domain" description="Response regulatory" evidence="2">
    <location>
        <begin position="6"/>
        <end position="127"/>
    </location>
</feature>
<dbReference type="RefSeq" id="WP_157459064.1">
    <property type="nucleotide sequence ID" value="NZ_WQLB01000010.1"/>
</dbReference>
<protein>
    <submittedName>
        <fullName evidence="3">Response regulator</fullName>
    </submittedName>
</protein>
<evidence type="ECO:0000313" key="4">
    <source>
        <dbReference type="Proteomes" id="UP000483286"/>
    </source>
</evidence>
<proteinExistence type="predicted"/>
<dbReference type="AlphaFoldDB" id="A0A7C9HRN6"/>
<gene>
    <name evidence="3" type="ORF">GO986_09560</name>
</gene>
<dbReference type="Pfam" id="PF00072">
    <property type="entry name" value="Response_reg"/>
    <property type="match status" value="1"/>
</dbReference>
<dbReference type="GO" id="GO:0000160">
    <property type="term" value="P:phosphorelay signal transduction system"/>
    <property type="evidence" value="ECO:0007669"/>
    <property type="project" value="InterPro"/>
</dbReference>
<dbReference type="InterPro" id="IPR011006">
    <property type="entry name" value="CheY-like_superfamily"/>
</dbReference>
<comment type="caution">
    <text evidence="3">The sequence shown here is derived from an EMBL/GenBank/DDBJ whole genome shotgun (WGS) entry which is preliminary data.</text>
</comment>
<sequence length="145" mass="15788">MPSTPTFLLIEDSPFDRTLIQAVFELVAPEVVLTVVPGGQAARSYVQTTMPAGPQVVLLGLHLDDEQVWAVLACLRQQGPWATMPVMVLGAALREDDLTRAYGLGVSACVHKPDAVAEWEALVQQLVVFWSGVQYHSGTGQRFSR</sequence>
<dbReference type="InterPro" id="IPR001789">
    <property type="entry name" value="Sig_transdc_resp-reg_receiver"/>
</dbReference>
<dbReference type="PROSITE" id="PS50110">
    <property type="entry name" value="RESPONSE_REGULATORY"/>
    <property type="match status" value="1"/>
</dbReference>
<comment type="caution">
    <text evidence="1">Lacks conserved residue(s) required for the propagation of feature annotation.</text>
</comment>
<evidence type="ECO:0000313" key="3">
    <source>
        <dbReference type="EMBL" id="MVN87012.1"/>
    </source>
</evidence>
<keyword evidence="4" id="KW-1185">Reference proteome</keyword>
<name>A0A7C9HRN6_9DEIO</name>
<reference evidence="3 4" key="1">
    <citation type="submission" date="2019-12" db="EMBL/GenBank/DDBJ databases">
        <title>Deinococcus sp. HMF7620 Genome sequencing and assembly.</title>
        <authorList>
            <person name="Kang H."/>
            <person name="Kim H."/>
            <person name="Joh K."/>
        </authorList>
    </citation>
    <scope>NUCLEOTIDE SEQUENCE [LARGE SCALE GENOMIC DNA]</scope>
    <source>
        <strain evidence="3 4">HMF7620</strain>
    </source>
</reference>
<organism evidence="3 4">
    <name type="scientific">Deinococcus arboris</name>
    <dbReference type="NCBI Taxonomy" id="2682977"/>
    <lineage>
        <taxon>Bacteria</taxon>
        <taxon>Thermotogati</taxon>
        <taxon>Deinococcota</taxon>
        <taxon>Deinococci</taxon>
        <taxon>Deinococcales</taxon>
        <taxon>Deinococcaceae</taxon>
        <taxon>Deinococcus</taxon>
    </lineage>
</organism>
<evidence type="ECO:0000259" key="2">
    <source>
        <dbReference type="PROSITE" id="PS50110"/>
    </source>
</evidence>